<feature type="transmembrane region" description="Helical" evidence="5">
    <location>
        <begin position="193"/>
        <end position="218"/>
    </location>
</feature>
<feature type="transmembrane region" description="Helical" evidence="5">
    <location>
        <begin position="151"/>
        <end position="173"/>
    </location>
</feature>
<feature type="transmembrane region" description="Helical" evidence="5">
    <location>
        <begin position="48"/>
        <end position="70"/>
    </location>
</feature>
<keyword evidence="3 5" id="KW-1133">Transmembrane helix</keyword>
<dbReference type="GO" id="GO:0055085">
    <property type="term" value="P:transmembrane transport"/>
    <property type="evidence" value="ECO:0007669"/>
    <property type="project" value="InterPro"/>
</dbReference>
<feature type="transmembrane region" description="Helical" evidence="5">
    <location>
        <begin position="354"/>
        <end position="375"/>
    </location>
</feature>
<sequence>MNELAPHQAQLSLWRVIIIGIAYMTPMTVFDTFGIVSGVTNGRVPMAYLLALGAIMLTAFSYSRLAVIFPKSGSAYSYTNQVCGKISGFIVGWGTLLDYLLLPMINSLLSGIYLKALFPDIPAWMLIILYTALVTFINCRNIKFLANLNALFVGIPLILMVYFIYLVIHALVFKYDVSHVMTLKPLMNGDNSFIPLVSGAAILCFSFLGFDAVTTLANETFDARKNIPRAIIATVLTGGIIFFVSAWFIQLYYPNNSPFKDPIEAMPEIVLYVGGKLFQSIFLLAILINTFASALASHASAARLIYIMGIDGVIPWKKLQYIHPHYRSPIVCVLLVGILSLNAIFFRLDTAVSLISFGAMVAFSAVNISVFIWFVCYKKEFSTLKQILKNIICPSLGMFSVIVMWTNLKEDALLLGGFWTALGITYILYCKVRKRPLFKRHDLSLTSGADIHVAKSTL</sequence>
<reference evidence="7 8" key="1">
    <citation type="submission" date="2018-05" db="EMBL/GenBank/DDBJ databases">
        <title>Reference genomes for bee gut microbiota database.</title>
        <authorList>
            <person name="Ellegaard K.M."/>
        </authorList>
    </citation>
    <scope>NUCLEOTIDE SEQUENCE [LARGE SCALE GENOMIC DNA]</scope>
    <source>
        <strain evidence="7 8">ESL0284</strain>
    </source>
</reference>
<dbReference type="PANTHER" id="PTHR42770">
    <property type="entry name" value="AMINO ACID TRANSPORTER-RELATED"/>
    <property type="match status" value="1"/>
</dbReference>
<evidence type="ECO:0000313" key="8">
    <source>
        <dbReference type="Proteomes" id="UP000247565"/>
    </source>
</evidence>
<name>A0A318MZK3_9PROT</name>
<proteinExistence type="predicted"/>
<evidence type="ECO:0000256" key="2">
    <source>
        <dbReference type="ARBA" id="ARBA00022692"/>
    </source>
</evidence>
<evidence type="ECO:0000256" key="4">
    <source>
        <dbReference type="ARBA" id="ARBA00023136"/>
    </source>
</evidence>
<feature type="transmembrane region" description="Helical" evidence="5">
    <location>
        <begin position="326"/>
        <end position="348"/>
    </location>
</feature>
<comment type="caution">
    <text evidence="7">The sequence shown here is derived from an EMBL/GenBank/DDBJ whole genome shotgun (WGS) entry which is preliminary data.</text>
</comment>
<feature type="transmembrane region" description="Helical" evidence="5">
    <location>
        <begin position="12"/>
        <end position="36"/>
    </location>
</feature>
<feature type="transmembrane region" description="Helical" evidence="5">
    <location>
        <begin position="230"/>
        <end position="253"/>
    </location>
</feature>
<feature type="transmembrane region" description="Helical" evidence="5">
    <location>
        <begin position="412"/>
        <end position="430"/>
    </location>
</feature>
<dbReference type="Proteomes" id="UP000247565">
    <property type="component" value="Unassembled WGS sequence"/>
</dbReference>
<accession>A0A318MZK3</accession>
<dbReference type="OrthoDB" id="9804700at2"/>
<feature type="transmembrane region" description="Helical" evidence="5">
    <location>
        <begin position="121"/>
        <end position="139"/>
    </location>
</feature>
<evidence type="ECO:0000256" key="3">
    <source>
        <dbReference type="ARBA" id="ARBA00022989"/>
    </source>
</evidence>
<dbReference type="PIRSF" id="PIRSF006060">
    <property type="entry name" value="AA_transporter"/>
    <property type="match status" value="1"/>
</dbReference>
<feature type="transmembrane region" description="Helical" evidence="5">
    <location>
        <begin position="387"/>
        <end position="406"/>
    </location>
</feature>
<protein>
    <submittedName>
        <fullName evidence="7">Putrescine/spermidine ABC transporter</fullName>
    </submittedName>
</protein>
<keyword evidence="8" id="KW-1185">Reference proteome</keyword>
<evidence type="ECO:0000256" key="1">
    <source>
        <dbReference type="ARBA" id="ARBA00004141"/>
    </source>
</evidence>
<dbReference type="Pfam" id="PF00324">
    <property type="entry name" value="AA_permease"/>
    <property type="match status" value="1"/>
</dbReference>
<keyword evidence="2 5" id="KW-0812">Transmembrane</keyword>
<evidence type="ECO:0000259" key="6">
    <source>
        <dbReference type="Pfam" id="PF00324"/>
    </source>
</evidence>
<comment type="subcellular location">
    <subcellularLocation>
        <location evidence="1">Membrane</location>
        <topology evidence="1">Multi-pass membrane protein</topology>
    </subcellularLocation>
</comment>
<dbReference type="EMBL" id="QGLT01000006">
    <property type="protein sequence ID" value="PXY98864.1"/>
    <property type="molecule type" value="Genomic_DNA"/>
</dbReference>
<feature type="transmembrane region" description="Helical" evidence="5">
    <location>
        <begin position="82"/>
        <end position="101"/>
    </location>
</feature>
<organism evidence="7 8">
    <name type="scientific">Commensalibacter melissae</name>
    <dbReference type="NCBI Taxonomy" id="2070537"/>
    <lineage>
        <taxon>Bacteria</taxon>
        <taxon>Pseudomonadati</taxon>
        <taxon>Pseudomonadota</taxon>
        <taxon>Alphaproteobacteria</taxon>
        <taxon>Acetobacterales</taxon>
        <taxon>Acetobacteraceae</taxon>
    </lineage>
</organism>
<dbReference type="GO" id="GO:0016020">
    <property type="term" value="C:membrane"/>
    <property type="evidence" value="ECO:0007669"/>
    <property type="project" value="UniProtKB-SubCell"/>
</dbReference>
<dbReference type="Gene3D" id="1.20.1740.10">
    <property type="entry name" value="Amino acid/polyamine transporter I"/>
    <property type="match status" value="1"/>
</dbReference>
<feature type="transmembrane region" description="Helical" evidence="5">
    <location>
        <begin position="281"/>
        <end position="306"/>
    </location>
</feature>
<gene>
    <name evidence="7" type="ORF">DK869_08265</name>
</gene>
<dbReference type="InterPro" id="IPR004841">
    <property type="entry name" value="AA-permease/SLC12A_dom"/>
</dbReference>
<evidence type="ECO:0000313" key="7">
    <source>
        <dbReference type="EMBL" id="PXY98864.1"/>
    </source>
</evidence>
<dbReference type="PANTHER" id="PTHR42770:SF8">
    <property type="entry name" value="PUTRESCINE IMPORTER PUUP"/>
    <property type="match status" value="1"/>
</dbReference>
<dbReference type="InterPro" id="IPR050367">
    <property type="entry name" value="APC_superfamily"/>
</dbReference>
<dbReference type="RefSeq" id="WP_110439546.1">
    <property type="nucleotide sequence ID" value="NZ_CP046393.1"/>
</dbReference>
<evidence type="ECO:0000256" key="5">
    <source>
        <dbReference type="SAM" id="Phobius"/>
    </source>
</evidence>
<dbReference type="AlphaFoldDB" id="A0A318MZK3"/>
<keyword evidence="4 5" id="KW-0472">Membrane</keyword>
<feature type="domain" description="Amino acid permease/ SLC12A" evidence="6">
    <location>
        <begin position="16"/>
        <end position="376"/>
    </location>
</feature>